<sequence length="298" mass="30744">MASYADYAALVRRLHEQQRAGEDHAARTTQQRTALTAALDQLDQRLAGQQQRLAQLAQATGHQPPPPTPHQTGVAWPTPPAPAAPPPVSAAPAVSAPPLAPAPPGPALPGSAQGALPASAGSGSGAYPGRTDHGGPDTRMLPAVPGPRAGEPGAPPAAPDPVRELDLARQRADEADEAATEAETVAQQPQLLPKLSPLARAVTVYLAFSAVAGLIQIVPLLATDDTPGGTFTLFAWVCAGLPAMAFFAAYFVLATWGKPKIVLGRAEAYARIGFAICFAMMPLVYCGWATVTRTLVSS</sequence>
<feature type="compositionally biased region" description="Low complexity" evidence="1">
    <location>
        <begin position="47"/>
        <end position="62"/>
    </location>
</feature>
<name>A0ABV8KQ69_9ACTN</name>
<reference evidence="4" key="1">
    <citation type="journal article" date="2019" name="Int. J. Syst. Evol. Microbiol.">
        <title>The Global Catalogue of Microorganisms (GCM) 10K type strain sequencing project: providing services to taxonomists for standard genome sequencing and annotation.</title>
        <authorList>
            <consortium name="The Broad Institute Genomics Platform"/>
            <consortium name="The Broad Institute Genome Sequencing Center for Infectious Disease"/>
            <person name="Wu L."/>
            <person name="Ma J."/>
        </authorList>
    </citation>
    <scope>NUCLEOTIDE SEQUENCE [LARGE SCALE GENOMIC DNA]</scope>
    <source>
        <strain evidence="4">2902at01</strain>
    </source>
</reference>
<feature type="transmembrane region" description="Helical" evidence="2">
    <location>
        <begin position="202"/>
        <end position="222"/>
    </location>
</feature>
<evidence type="ECO:0000313" key="4">
    <source>
        <dbReference type="Proteomes" id="UP001595868"/>
    </source>
</evidence>
<feature type="transmembrane region" description="Helical" evidence="2">
    <location>
        <begin position="234"/>
        <end position="256"/>
    </location>
</feature>
<feature type="compositionally biased region" description="Low complexity" evidence="1">
    <location>
        <begin position="142"/>
        <end position="152"/>
    </location>
</feature>
<feature type="compositionally biased region" description="Low complexity" evidence="1">
    <location>
        <begin position="108"/>
        <end position="129"/>
    </location>
</feature>
<keyword evidence="2" id="KW-1133">Transmembrane helix</keyword>
<feature type="region of interest" description="Disordered" evidence="1">
    <location>
        <begin position="47"/>
        <end position="161"/>
    </location>
</feature>
<protein>
    <submittedName>
        <fullName evidence="3">Uncharacterized protein</fullName>
    </submittedName>
</protein>
<feature type="compositionally biased region" description="Pro residues" evidence="1">
    <location>
        <begin position="77"/>
        <end position="89"/>
    </location>
</feature>
<proteinExistence type="predicted"/>
<comment type="caution">
    <text evidence="3">The sequence shown here is derived from an EMBL/GenBank/DDBJ whole genome shotgun (WGS) entry which is preliminary data.</text>
</comment>
<dbReference type="EMBL" id="JBHSBN010000013">
    <property type="protein sequence ID" value="MFC4108148.1"/>
    <property type="molecule type" value="Genomic_DNA"/>
</dbReference>
<gene>
    <name evidence="3" type="ORF">ACFOX0_19725</name>
</gene>
<feature type="transmembrane region" description="Helical" evidence="2">
    <location>
        <begin position="268"/>
        <end position="291"/>
    </location>
</feature>
<dbReference type="RefSeq" id="WP_377547975.1">
    <property type="nucleotide sequence ID" value="NZ_JBHSBN010000013.1"/>
</dbReference>
<accession>A0ABV8KQ69</accession>
<keyword evidence="2" id="KW-0812">Transmembrane</keyword>
<evidence type="ECO:0000256" key="2">
    <source>
        <dbReference type="SAM" id="Phobius"/>
    </source>
</evidence>
<organism evidence="3 4">
    <name type="scientific">Micromonospora zhanjiangensis</name>
    <dbReference type="NCBI Taxonomy" id="1522057"/>
    <lineage>
        <taxon>Bacteria</taxon>
        <taxon>Bacillati</taxon>
        <taxon>Actinomycetota</taxon>
        <taxon>Actinomycetes</taxon>
        <taxon>Micromonosporales</taxon>
        <taxon>Micromonosporaceae</taxon>
        <taxon>Micromonospora</taxon>
    </lineage>
</organism>
<feature type="compositionally biased region" description="Pro residues" evidence="1">
    <location>
        <begin position="98"/>
        <end position="107"/>
    </location>
</feature>
<keyword evidence="4" id="KW-1185">Reference proteome</keyword>
<keyword evidence="2" id="KW-0472">Membrane</keyword>
<evidence type="ECO:0000256" key="1">
    <source>
        <dbReference type="SAM" id="MobiDB-lite"/>
    </source>
</evidence>
<dbReference type="Proteomes" id="UP001595868">
    <property type="component" value="Unassembled WGS sequence"/>
</dbReference>
<evidence type="ECO:0000313" key="3">
    <source>
        <dbReference type="EMBL" id="MFC4108148.1"/>
    </source>
</evidence>